<proteinExistence type="predicted"/>
<name>A0AAU9AK02_LYSEN</name>
<accession>A0AAU9AK02</accession>
<evidence type="ECO:0000313" key="2">
    <source>
        <dbReference type="Proteomes" id="UP000218824"/>
    </source>
</evidence>
<organism evidence="1 2">
    <name type="scientific">Lysobacter enzymogenes</name>
    <dbReference type="NCBI Taxonomy" id="69"/>
    <lineage>
        <taxon>Bacteria</taxon>
        <taxon>Pseudomonadati</taxon>
        <taxon>Pseudomonadota</taxon>
        <taxon>Gammaproteobacteria</taxon>
        <taxon>Lysobacterales</taxon>
        <taxon>Lysobacteraceae</taxon>
        <taxon>Lysobacter</taxon>
    </lineage>
</organism>
<dbReference type="RefSeq" id="WP_006505997.1">
    <property type="nucleotide sequence ID" value="NZ_AP014940.1"/>
</dbReference>
<sequence length="72" mass="8107">MGDKESLKRDIRKRMFLAKARAGQTDALHGWRWCAPCRGSGDVCREYARGDERWAVFERCEDCGGEGVVEAG</sequence>
<dbReference type="Proteomes" id="UP000218824">
    <property type="component" value="Chromosome"/>
</dbReference>
<evidence type="ECO:0000313" key="1">
    <source>
        <dbReference type="EMBL" id="BAV96020.1"/>
    </source>
</evidence>
<protein>
    <submittedName>
        <fullName evidence="1">Uncharacterized protein</fullName>
    </submittedName>
</protein>
<dbReference type="GeneID" id="83062438"/>
<dbReference type="KEGG" id="lem:LEN_0533"/>
<reference evidence="1 2" key="1">
    <citation type="journal article" date="2017" name="DNA Res.">
        <title>Complete genome sequence and expression profile of the commercial lytic enzyme producer Lysobacter enzymogenes M497-1.</title>
        <authorList>
            <person name="Takami H."/>
            <person name="Toyoda A."/>
            <person name="Uchiyama I."/>
            <person name="Itoh T."/>
            <person name="Takaki Y."/>
            <person name="Arai W."/>
            <person name="Nishi S."/>
            <person name="Kawai M."/>
            <person name="Shinya K."/>
            <person name="Ikeda H."/>
        </authorList>
    </citation>
    <scope>NUCLEOTIDE SEQUENCE [LARGE SCALE GENOMIC DNA]</scope>
    <source>
        <strain evidence="1 2">M497-1</strain>
    </source>
</reference>
<gene>
    <name evidence="1" type="ORF">LEN_0533</name>
</gene>
<dbReference type="SUPFAM" id="SSF57938">
    <property type="entry name" value="DnaJ/Hsp40 cysteine-rich domain"/>
    <property type="match status" value="1"/>
</dbReference>
<dbReference type="AlphaFoldDB" id="A0AAU9AK02"/>
<dbReference type="EMBL" id="AP014940">
    <property type="protein sequence ID" value="BAV96020.1"/>
    <property type="molecule type" value="Genomic_DNA"/>
</dbReference>
<dbReference type="InterPro" id="IPR036410">
    <property type="entry name" value="HSP_DnaJ_Cys-rich_dom_sf"/>
</dbReference>